<sequence length="388" mass="43247">MFAPPKSRDELQIGILCALSIEYDAMSHAVDEFWDEVNLGRSSADPNSYAYGRIGDVNVVLLLLPRIGKVAAASATVHLRYSFPNLELLLVVGVCGGVPEPQSGKKILLGDVVISKAIVQYDVESPCERDTLGESFGMPRQKIRNFMTSLERNRTQREVEAKAAAYLEELQSRAKGKRRAANYQYPGAEKDRLFTSSYKYKHHTPYDIRPRKPCDVCDANRKMWCRGFACGEQQFVVRNLSFNQNLEKVGRFETAAPSIIIGNIGSGDTVLRSAKERERLAKVYDLVAFEMEGAGAWDQVPSIVVKGVCDYADHFKNKEWQNFAAATAAAVSKALIELYPRAEKPDTRIVKSVDETHQGFVYVWASFLCVCVIVTGVHLSGGKQVFNF</sequence>
<keyword evidence="1" id="KW-0812">Transmembrane</keyword>
<dbReference type="GO" id="GO:0003824">
    <property type="term" value="F:catalytic activity"/>
    <property type="evidence" value="ECO:0007669"/>
    <property type="project" value="InterPro"/>
</dbReference>
<keyword evidence="1" id="KW-0472">Membrane</keyword>
<proteinExistence type="predicted"/>
<dbReference type="OrthoDB" id="20872at2759"/>
<keyword evidence="4" id="KW-1185">Reference proteome</keyword>
<dbReference type="GO" id="GO:0009116">
    <property type="term" value="P:nucleoside metabolic process"/>
    <property type="evidence" value="ECO:0007669"/>
    <property type="project" value="InterPro"/>
</dbReference>
<gene>
    <name evidence="3" type="ORF">BKA59DRAFT_489039</name>
</gene>
<dbReference type="PANTHER" id="PTHR46082">
    <property type="entry name" value="ATP/GTP-BINDING PROTEIN-RELATED"/>
    <property type="match status" value="1"/>
</dbReference>
<dbReference type="SUPFAM" id="SSF53167">
    <property type="entry name" value="Purine and uridine phosphorylases"/>
    <property type="match status" value="1"/>
</dbReference>
<accession>A0A8K0WHC8</accession>
<feature type="transmembrane region" description="Helical" evidence="1">
    <location>
        <begin position="359"/>
        <end position="379"/>
    </location>
</feature>
<dbReference type="InterPro" id="IPR053137">
    <property type="entry name" value="NLR-like"/>
</dbReference>
<dbReference type="Proteomes" id="UP000813427">
    <property type="component" value="Unassembled WGS sequence"/>
</dbReference>
<dbReference type="Pfam" id="PF01048">
    <property type="entry name" value="PNP_UDP_1"/>
    <property type="match status" value="1"/>
</dbReference>
<evidence type="ECO:0000313" key="3">
    <source>
        <dbReference type="EMBL" id="KAH7261763.1"/>
    </source>
</evidence>
<comment type="caution">
    <text evidence="3">The sequence shown here is derived from an EMBL/GenBank/DDBJ whole genome shotgun (WGS) entry which is preliminary data.</text>
</comment>
<dbReference type="EMBL" id="JAGPXF010000001">
    <property type="protein sequence ID" value="KAH7261763.1"/>
    <property type="molecule type" value="Genomic_DNA"/>
</dbReference>
<evidence type="ECO:0000256" key="1">
    <source>
        <dbReference type="SAM" id="Phobius"/>
    </source>
</evidence>
<feature type="domain" description="Nucleoside phosphorylase" evidence="2">
    <location>
        <begin position="13"/>
        <end position="177"/>
    </location>
</feature>
<protein>
    <submittedName>
        <fullName evidence="3">Nucleoside phosphorylase domain-containing protein</fullName>
    </submittedName>
</protein>
<evidence type="ECO:0000259" key="2">
    <source>
        <dbReference type="Pfam" id="PF01048"/>
    </source>
</evidence>
<reference evidence="3" key="1">
    <citation type="journal article" date="2021" name="Nat. Commun.">
        <title>Genetic determinants of endophytism in the Arabidopsis root mycobiome.</title>
        <authorList>
            <person name="Mesny F."/>
            <person name="Miyauchi S."/>
            <person name="Thiergart T."/>
            <person name="Pickel B."/>
            <person name="Atanasova L."/>
            <person name="Karlsson M."/>
            <person name="Huettel B."/>
            <person name="Barry K.W."/>
            <person name="Haridas S."/>
            <person name="Chen C."/>
            <person name="Bauer D."/>
            <person name="Andreopoulos W."/>
            <person name="Pangilinan J."/>
            <person name="LaButti K."/>
            <person name="Riley R."/>
            <person name="Lipzen A."/>
            <person name="Clum A."/>
            <person name="Drula E."/>
            <person name="Henrissat B."/>
            <person name="Kohler A."/>
            <person name="Grigoriev I.V."/>
            <person name="Martin F.M."/>
            <person name="Hacquard S."/>
        </authorList>
    </citation>
    <scope>NUCLEOTIDE SEQUENCE</scope>
    <source>
        <strain evidence="3">MPI-SDFR-AT-0068</strain>
    </source>
</reference>
<keyword evidence="1" id="KW-1133">Transmembrane helix</keyword>
<evidence type="ECO:0000313" key="4">
    <source>
        <dbReference type="Proteomes" id="UP000813427"/>
    </source>
</evidence>
<dbReference type="PANTHER" id="PTHR46082:SF6">
    <property type="entry name" value="AAA+ ATPASE DOMAIN-CONTAINING PROTEIN-RELATED"/>
    <property type="match status" value="1"/>
</dbReference>
<organism evidence="3 4">
    <name type="scientific">Fusarium tricinctum</name>
    <dbReference type="NCBI Taxonomy" id="61284"/>
    <lineage>
        <taxon>Eukaryota</taxon>
        <taxon>Fungi</taxon>
        <taxon>Dikarya</taxon>
        <taxon>Ascomycota</taxon>
        <taxon>Pezizomycotina</taxon>
        <taxon>Sordariomycetes</taxon>
        <taxon>Hypocreomycetidae</taxon>
        <taxon>Hypocreales</taxon>
        <taxon>Nectriaceae</taxon>
        <taxon>Fusarium</taxon>
        <taxon>Fusarium tricinctum species complex</taxon>
    </lineage>
</organism>
<dbReference type="InterPro" id="IPR035994">
    <property type="entry name" value="Nucleoside_phosphorylase_sf"/>
</dbReference>
<dbReference type="Gene3D" id="3.40.50.1580">
    <property type="entry name" value="Nucleoside phosphorylase domain"/>
    <property type="match status" value="1"/>
</dbReference>
<dbReference type="AlphaFoldDB" id="A0A8K0WHC8"/>
<name>A0A8K0WHC8_9HYPO</name>
<dbReference type="InterPro" id="IPR000845">
    <property type="entry name" value="Nucleoside_phosphorylase_d"/>
</dbReference>